<dbReference type="InterPro" id="IPR011992">
    <property type="entry name" value="EF-hand-dom_pair"/>
</dbReference>
<feature type="domain" description="EF-hand" evidence="4">
    <location>
        <begin position="221"/>
        <end position="256"/>
    </location>
</feature>
<organism evidence="5">
    <name type="scientific">Timema tahoe</name>
    <dbReference type="NCBI Taxonomy" id="61484"/>
    <lineage>
        <taxon>Eukaryota</taxon>
        <taxon>Metazoa</taxon>
        <taxon>Ecdysozoa</taxon>
        <taxon>Arthropoda</taxon>
        <taxon>Hexapoda</taxon>
        <taxon>Insecta</taxon>
        <taxon>Pterygota</taxon>
        <taxon>Neoptera</taxon>
        <taxon>Polyneoptera</taxon>
        <taxon>Phasmatodea</taxon>
        <taxon>Timematodea</taxon>
        <taxon>Timematoidea</taxon>
        <taxon>Timematidae</taxon>
        <taxon>Timema</taxon>
    </lineage>
</organism>
<dbReference type="SMART" id="SM00054">
    <property type="entry name" value="EFh"/>
    <property type="match status" value="2"/>
</dbReference>
<dbReference type="GO" id="GO:0005509">
    <property type="term" value="F:calcium ion binding"/>
    <property type="evidence" value="ECO:0007669"/>
    <property type="project" value="InterPro"/>
</dbReference>
<dbReference type="FunFam" id="1.10.238.10:FF:000527">
    <property type="entry name" value="Calmodulin-3"/>
    <property type="match status" value="1"/>
</dbReference>
<dbReference type="Gene3D" id="3.80.10.10">
    <property type="entry name" value="Ribonuclease Inhibitor"/>
    <property type="match status" value="1"/>
</dbReference>
<proteinExistence type="predicted"/>
<dbReference type="CDD" id="cd00051">
    <property type="entry name" value="EFh"/>
    <property type="match status" value="1"/>
</dbReference>
<name>A0A7R9IHE3_9NEOP</name>
<dbReference type="PROSITE" id="PS50222">
    <property type="entry name" value="EF_HAND_2"/>
    <property type="match status" value="2"/>
</dbReference>
<dbReference type="InterPro" id="IPR032675">
    <property type="entry name" value="LRR_dom_sf"/>
</dbReference>
<dbReference type="SUPFAM" id="SSF47473">
    <property type="entry name" value="EF-hand"/>
    <property type="match status" value="1"/>
</dbReference>
<evidence type="ECO:0000256" key="1">
    <source>
        <dbReference type="ARBA" id="ARBA00022737"/>
    </source>
</evidence>
<feature type="region of interest" description="Disordered" evidence="3">
    <location>
        <begin position="106"/>
        <end position="125"/>
    </location>
</feature>
<reference evidence="5" key="1">
    <citation type="submission" date="2020-11" db="EMBL/GenBank/DDBJ databases">
        <authorList>
            <person name="Tran Van P."/>
        </authorList>
    </citation>
    <scope>NUCLEOTIDE SEQUENCE</scope>
</reference>
<dbReference type="InterPro" id="IPR002048">
    <property type="entry name" value="EF_hand_dom"/>
</dbReference>
<dbReference type="PANTHER" id="PTHR23048">
    <property type="entry name" value="MYOSIN LIGHT CHAIN 1, 3"/>
    <property type="match status" value="1"/>
</dbReference>
<keyword evidence="2" id="KW-0106">Calcium</keyword>
<evidence type="ECO:0000259" key="4">
    <source>
        <dbReference type="PROSITE" id="PS50222"/>
    </source>
</evidence>
<dbReference type="Pfam" id="PF13405">
    <property type="entry name" value="EF-hand_6"/>
    <property type="match status" value="2"/>
</dbReference>
<evidence type="ECO:0000313" key="5">
    <source>
        <dbReference type="EMBL" id="CAD7458425.1"/>
    </source>
</evidence>
<dbReference type="AlphaFoldDB" id="A0A7R9IHE3"/>
<dbReference type="Gene3D" id="1.10.238.10">
    <property type="entry name" value="EF-hand"/>
    <property type="match status" value="2"/>
</dbReference>
<evidence type="ECO:0000256" key="3">
    <source>
        <dbReference type="SAM" id="MobiDB-lite"/>
    </source>
</evidence>
<dbReference type="GO" id="GO:0016460">
    <property type="term" value="C:myosin II complex"/>
    <property type="evidence" value="ECO:0007669"/>
    <property type="project" value="TreeGrafter"/>
</dbReference>
<dbReference type="GO" id="GO:0032036">
    <property type="term" value="F:myosin heavy chain binding"/>
    <property type="evidence" value="ECO:0007669"/>
    <property type="project" value="TreeGrafter"/>
</dbReference>
<dbReference type="InterPro" id="IPR050230">
    <property type="entry name" value="CALM/Myosin/TropC-like"/>
</dbReference>
<sequence length="451" mass="49948">MGPPLWSSGHSSWLQIQRFRIRALPEFFVKQWASMLMMVGALRTPLDVINNRTDGQNNQSTEKIRAHSRWAMPYPPDSSINRGEQDIGTEDHSFLSTHSPIIGDGSSQEMQGDSSWALGDAQQSNPEDWRDTGVVIPVIYHMASYSEDQLAEFQEAFQLFDSRGDGKIHVTQIGDVLRALGQNPTESDVKKFTHQHKPDERISFEVFLPIYQAISKGRTSDTADDFIEGLRHFDKDGNGFISSAELRHLLSTLDNWLDPVPSLLTSLSTLSPPDNWLDPVPSLLTGLSTLSLPDNWLDPVPSLLTGLSTLSLPANWPDPVPSLLTSLSTLSLPDNWLDPVPSLLTSLSTLSFPANWPDPVPSLLTSLSTLSFPANWPDPVPSLLTSLMSLVCTNLVYAGVQPNLHQATQISGYTTLREKLTDEEVEQLLAGQEDSQGNINYEEFVRMVMCG</sequence>
<keyword evidence="1" id="KW-0677">Repeat</keyword>
<gene>
    <name evidence="5" type="ORF">TTEB3V08_LOCUS6405</name>
</gene>
<feature type="domain" description="EF-hand" evidence="4">
    <location>
        <begin position="148"/>
        <end position="183"/>
    </location>
</feature>
<dbReference type="InterPro" id="IPR018247">
    <property type="entry name" value="EF_Hand_1_Ca_BS"/>
</dbReference>
<accession>A0A7R9IHE3</accession>
<evidence type="ECO:0000256" key="2">
    <source>
        <dbReference type="ARBA" id="ARBA00022837"/>
    </source>
</evidence>
<dbReference type="EMBL" id="OE002254">
    <property type="protein sequence ID" value="CAD7458425.1"/>
    <property type="molecule type" value="Genomic_DNA"/>
</dbReference>
<dbReference type="GO" id="GO:0072686">
    <property type="term" value="C:mitotic spindle"/>
    <property type="evidence" value="ECO:0007669"/>
    <property type="project" value="UniProtKB-ARBA"/>
</dbReference>
<dbReference type="PANTHER" id="PTHR23048:SF49">
    <property type="entry name" value="FI08416P-RELATED"/>
    <property type="match status" value="1"/>
</dbReference>
<dbReference type="SUPFAM" id="SSF52058">
    <property type="entry name" value="L domain-like"/>
    <property type="match status" value="1"/>
</dbReference>
<dbReference type="PROSITE" id="PS00018">
    <property type="entry name" value="EF_HAND_1"/>
    <property type="match status" value="1"/>
</dbReference>
<protein>
    <recommendedName>
        <fullName evidence="4">EF-hand domain-containing protein</fullName>
    </recommendedName>
</protein>